<evidence type="ECO:0000256" key="1">
    <source>
        <dbReference type="SAM" id="MobiDB-lite"/>
    </source>
</evidence>
<protein>
    <submittedName>
        <fullName evidence="2">Uncharacterized protein</fullName>
    </submittedName>
</protein>
<name>A0ABZ2EMV4_9BACT</name>
<dbReference type="EMBL" id="CP144143">
    <property type="protein sequence ID" value="WWC84506.1"/>
    <property type="molecule type" value="Genomic_DNA"/>
</dbReference>
<gene>
    <name evidence="2" type="ORF">PIECOFPK_02245</name>
</gene>
<sequence length="104" mass="11810">MNSQSNRHTHYQAAPANAQTKAWQRVCLSHPDKIELKKPSLPSENKKYATAQTDTTRTVKRTIDNGLQGRTTEHQPVTAVWRNGADVLRMKLCVKFELCASYEL</sequence>
<feature type="region of interest" description="Disordered" evidence="1">
    <location>
        <begin position="35"/>
        <end position="55"/>
    </location>
</feature>
<evidence type="ECO:0000313" key="2">
    <source>
        <dbReference type="EMBL" id="WWC84506.1"/>
    </source>
</evidence>
<evidence type="ECO:0000313" key="3">
    <source>
        <dbReference type="Proteomes" id="UP001321305"/>
    </source>
</evidence>
<dbReference type="Proteomes" id="UP001321305">
    <property type="component" value="Chromosome"/>
</dbReference>
<keyword evidence="3" id="KW-1185">Reference proteome</keyword>
<proteinExistence type="predicted"/>
<organism evidence="2 3">
    <name type="scientific">Mycovorax composti</name>
    <dbReference type="NCBI Taxonomy" id="2962693"/>
    <lineage>
        <taxon>Bacteria</taxon>
        <taxon>Pseudomonadati</taxon>
        <taxon>Bacteroidota</taxon>
        <taxon>Chitinophagia</taxon>
        <taxon>Chitinophagales</taxon>
        <taxon>Chitinophagaceae</taxon>
        <taxon>Mycovorax</taxon>
    </lineage>
</organism>
<reference evidence="3" key="1">
    <citation type="submission" date="2024-01" db="EMBL/GenBank/DDBJ databases">
        <title>Mycovorax composti gen. nov. sp. nov., a member of the family Chitinophagaceae isolated from button mushroom compost.</title>
        <authorList>
            <person name="Thai M."/>
            <person name="Bell T.L."/>
            <person name="Kertesz M.A."/>
        </authorList>
    </citation>
    <scope>NUCLEOTIDE SEQUENCE [LARGE SCALE GENOMIC DNA]</scope>
    <source>
        <strain evidence="3">C216</strain>
    </source>
</reference>
<accession>A0ABZ2EMV4</accession>